<dbReference type="PANTHER" id="PTHR47349:SF1">
    <property type="entry name" value="AER328WP"/>
    <property type="match status" value="1"/>
</dbReference>
<feature type="compositionally biased region" description="Polar residues" evidence="1">
    <location>
        <begin position="50"/>
        <end position="75"/>
    </location>
</feature>
<dbReference type="AlphaFoldDB" id="A0A9P7ZLM9"/>
<feature type="compositionally biased region" description="Polar residues" evidence="1">
    <location>
        <begin position="405"/>
        <end position="422"/>
    </location>
</feature>
<proteinExistence type="predicted"/>
<dbReference type="EMBL" id="MU251256">
    <property type="protein sequence ID" value="KAG9253773.1"/>
    <property type="molecule type" value="Genomic_DNA"/>
</dbReference>
<comment type="caution">
    <text evidence="3">The sequence shown here is derived from an EMBL/GenBank/DDBJ whole genome shotgun (WGS) entry which is preliminary data.</text>
</comment>
<feature type="compositionally biased region" description="Basic and acidic residues" evidence="1">
    <location>
        <begin position="103"/>
        <end position="117"/>
    </location>
</feature>
<evidence type="ECO:0000313" key="3">
    <source>
        <dbReference type="EMBL" id="KAG9253773.1"/>
    </source>
</evidence>
<name>A0A9P7ZLM9_9HYPO</name>
<feature type="compositionally biased region" description="Polar residues" evidence="1">
    <location>
        <begin position="322"/>
        <end position="348"/>
    </location>
</feature>
<dbReference type="OrthoDB" id="5598028at2759"/>
<evidence type="ECO:0000256" key="1">
    <source>
        <dbReference type="SAM" id="MobiDB-lite"/>
    </source>
</evidence>
<feature type="region of interest" description="Disordered" evidence="1">
    <location>
        <begin position="1"/>
        <end position="440"/>
    </location>
</feature>
<dbReference type="InterPro" id="IPR058934">
    <property type="entry name" value="YMC020W-like"/>
</dbReference>
<feature type="compositionally biased region" description="Basic residues" evidence="1">
    <location>
        <begin position="1"/>
        <end position="10"/>
    </location>
</feature>
<sequence length="851" mass="92531">MTMVPRKRQRPNPAAAESKNDSNKASLPTPLPASASDPTSTDRQQELPAGSQNADGSNESSQGLPKQVRKSQSWYGSWPRSPKATASTSVAKENILGGGIKPIKSDDLSKYDKKNDSGRASVRSVAAPSGLTEIPENGAKKDASTQEAGTHASSNIRTEEAAGGDKADAVENRPEHAQEQREQQPQTTDQASNPSSGWLGWWSRTPFLDTQATPLLPVPPGNGSLPPRVEEQSKDDQPPRPSTPPAQTAEGNGLPHAPQSAPEAPGWFGFWSSTVPSRSAAESMKDIKDGASDPGRPTNGERSNQPDEVTMYDAPSEAKPQSGPQSGSAWAFWSKQSPPSKKQAQPNEQGEIAVIGESSEAHPTPMAEGDVTSPKATKTKESVGMLTWKRSSKRVRPPSMDVDAQSPTPSGVSTPREAQTPVTAKVDSSSKSISESESLAKTQPNLLLPSFSGTYQMKQDPSIMKQIAQLLLRSQQPPANHVYRSKEIPTVRKAISIGVHGLFPATYLRPMIGQPTGTSIRFATLGAEAIRRWTERHGLPECEIEKVALEGDGKVNDRVDNLWKLMLNWVDHIRHADLVLISCHSQGVPVSIMLLEKLIDLSILTTAKIGVCAMAGVALGPFPDYKSGIFMGSAAELWEFGDPDSVNSLRFESCLKRVVDYGARVTFVGSIDDQLVPMESAIYSPADHPYIYRAVFIDGRIHAPDFIAHLVGFALKLRNLGISDHGLIRELSAPLAGSLYSGEGHSRLYYDDQVYDLAISHALETTSIPQNQQHPCHIHHRNKGAIVGANAQTTNPYILPWIMRGLLEEDFVKTELSDETKELLRQFDDWKPTNKALKDVKYRLEAVRSKL</sequence>
<gene>
    <name evidence="3" type="ORF">F5Z01DRAFT_127961</name>
</gene>
<dbReference type="RefSeq" id="XP_046117697.1">
    <property type="nucleotide sequence ID" value="XM_046257546.1"/>
</dbReference>
<organism evidence="3 4">
    <name type="scientific">Emericellopsis atlantica</name>
    <dbReference type="NCBI Taxonomy" id="2614577"/>
    <lineage>
        <taxon>Eukaryota</taxon>
        <taxon>Fungi</taxon>
        <taxon>Dikarya</taxon>
        <taxon>Ascomycota</taxon>
        <taxon>Pezizomycotina</taxon>
        <taxon>Sordariomycetes</taxon>
        <taxon>Hypocreomycetidae</taxon>
        <taxon>Hypocreales</taxon>
        <taxon>Bionectriaceae</taxon>
        <taxon>Emericellopsis</taxon>
    </lineage>
</organism>
<evidence type="ECO:0000313" key="4">
    <source>
        <dbReference type="Proteomes" id="UP000887229"/>
    </source>
</evidence>
<dbReference type="GeneID" id="70288449"/>
<feature type="compositionally biased region" description="Polar residues" evidence="1">
    <location>
        <begin position="145"/>
        <end position="156"/>
    </location>
</feature>
<reference evidence="3" key="1">
    <citation type="journal article" date="2021" name="IMA Fungus">
        <title>Genomic characterization of three marine fungi, including Emericellopsis atlantica sp. nov. with signatures of a generalist lifestyle and marine biomass degradation.</title>
        <authorList>
            <person name="Hagestad O.C."/>
            <person name="Hou L."/>
            <person name="Andersen J.H."/>
            <person name="Hansen E.H."/>
            <person name="Altermark B."/>
            <person name="Li C."/>
            <person name="Kuhnert E."/>
            <person name="Cox R.J."/>
            <person name="Crous P.W."/>
            <person name="Spatafora J.W."/>
            <person name="Lail K."/>
            <person name="Amirebrahimi M."/>
            <person name="Lipzen A."/>
            <person name="Pangilinan J."/>
            <person name="Andreopoulos W."/>
            <person name="Hayes R.D."/>
            <person name="Ng V."/>
            <person name="Grigoriev I.V."/>
            <person name="Jackson S.A."/>
            <person name="Sutton T.D.S."/>
            <person name="Dobson A.D.W."/>
            <person name="Rama T."/>
        </authorList>
    </citation>
    <scope>NUCLEOTIDE SEQUENCE</scope>
    <source>
        <strain evidence="3">TS7</strain>
    </source>
</reference>
<protein>
    <recommendedName>
        <fullName evidence="2">YMC020W-like alpha/beta hydrolase domain-containing protein</fullName>
    </recommendedName>
</protein>
<dbReference type="Pfam" id="PF26147">
    <property type="entry name" value="AB_HYDROLASE_YMC0-YMC35"/>
    <property type="match status" value="1"/>
</dbReference>
<dbReference type="PANTHER" id="PTHR47349">
    <property type="entry name" value="CHROMOSOME 8, WHOLE GENOME SHOTGUN SEQUENCE"/>
    <property type="match status" value="1"/>
</dbReference>
<accession>A0A9P7ZLM9</accession>
<feature type="domain" description="YMC020W-like alpha/beta hydrolase" evidence="2">
    <location>
        <begin position="448"/>
        <end position="810"/>
    </location>
</feature>
<feature type="compositionally biased region" description="Polar residues" evidence="1">
    <location>
        <begin position="183"/>
        <end position="196"/>
    </location>
</feature>
<feature type="compositionally biased region" description="Basic and acidic residues" evidence="1">
    <location>
        <begin position="157"/>
        <end position="182"/>
    </location>
</feature>
<keyword evidence="4" id="KW-1185">Reference proteome</keyword>
<dbReference type="Proteomes" id="UP000887229">
    <property type="component" value="Unassembled WGS sequence"/>
</dbReference>
<evidence type="ECO:0000259" key="2">
    <source>
        <dbReference type="Pfam" id="PF26147"/>
    </source>
</evidence>
<feature type="compositionally biased region" description="Basic and acidic residues" evidence="1">
    <location>
        <begin position="228"/>
        <end position="238"/>
    </location>
</feature>
<dbReference type="InterPro" id="IPR058933">
    <property type="entry name" value="YMC020W-like_ab_hydrolase"/>
</dbReference>